<dbReference type="GO" id="GO:0006355">
    <property type="term" value="P:regulation of DNA-templated transcription"/>
    <property type="evidence" value="ECO:0007669"/>
    <property type="project" value="InterPro"/>
</dbReference>
<dbReference type="InterPro" id="IPR036281">
    <property type="entry name" value="SinR/SinI_dimer_dom_sf"/>
</dbReference>
<dbReference type="OrthoDB" id="2473599at2"/>
<gene>
    <name evidence="2" type="ORF">QY95_01000</name>
</gene>
<dbReference type="RefSeq" id="WP_082090118.1">
    <property type="nucleotide sequence ID" value="NZ_JWIR02000025.1"/>
</dbReference>
<dbReference type="Proteomes" id="UP000031563">
    <property type="component" value="Unassembled WGS sequence"/>
</dbReference>
<dbReference type="STRING" id="1221996.QY95_01000"/>
<dbReference type="Pfam" id="PF08671">
    <property type="entry name" value="SinI"/>
    <property type="match status" value="1"/>
</dbReference>
<evidence type="ECO:0000313" key="3">
    <source>
        <dbReference type="Proteomes" id="UP000031563"/>
    </source>
</evidence>
<feature type="domain" description="Sin" evidence="1">
    <location>
        <begin position="1"/>
        <end position="36"/>
    </location>
</feature>
<name>A0A0F5HQC8_BACTR</name>
<sequence>MEGFRAMDQEWISLMKEAKEKGLTVGEVRRFLKTIAEHLETDDYTNRPPLDREA</sequence>
<accession>A0A0F5I6Y4</accession>
<comment type="caution">
    <text evidence="2">The sequence shown here is derived from an EMBL/GenBank/DDBJ whole genome shotgun (WGS) entry which is preliminary data.</text>
</comment>
<keyword evidence="3" id="KW-1185">Reference proteome</keyword>
<accession>A0A0F5HQC8</accession>
<dbReference type="EMBL" id="JWIR02000025">
    <property type="protein sequence ID" value="KKB40937.1"/>
    <property type="molecule type" value="Genomic_DNA"/>
</dbReference>
<dbReference type="GO" id="GO:0046983">
    <property type="term" value="F:protein dimerization activity"/>
    <property type="evidence" value="ECO:0007669"/>
    <property type="project" value="InterPro"/>
</dbReference>
<evidence type="ECO:0000259" key="1">
    <source>
        <dbReference type="PROSITE" id="PS51500"/>
    </source>
</evidence>
<dbReference type="SUPFAM" id="SSF47406">
    <property type="entry name" value="SinR repressor dimerisation domain-like"/>
    <property type="match status" value="1"/>
</dbReference>
<dbReference type="InterPro" id="IPR010981">
    <property type="entry name" value="SinR/SinI_dimer_dom"/>
</dbReference>
<dbReference type="PROSITE" id="PS51500">
    <property type="entry name" value="SIN"/>
    <property type="match status" value="1"/>
</dbReference>
<organism evidence="2 3">
    <name type="scientific">Bacillus thermotolerans</name>
    <name type="common">Quasibacillus thermotolerans</name>
    <dbReference type="NCBI Taxonomy" id="1221996"/>
    <lineage>
        <taxon>Bacteria</taxon>
        <taxon>Bacillati</taxon>
        <taxon>Bacillota</taxon>
        <taxon>Bacilli</taxon>
        <taxon>Bacillales</taxon>
        <taxon>Bacillaceae</taxon>
        <taxon>Bacillus</taxon>
    </lineage>
</organism>
<proteinExistence type="predicted"/>
<evidence type="ECO:0000313" key="2">
    <source>
        <dbReference type="EMBL" id="KKB40937.1"/>
    </source>
</evidence>
<protein>
    <recommendedName>
        <fullName evidence="1">Sin domain-containing protein</fullName>
    </recommendedName>
</protein>
<reference evidence="2" key="1">
    <citation type="submission" date="2015-02" db="EMBL/GenBank/DDBJ databases">
        <title>Genome Assembly of Bacillaceae bacterium MTCC 8252.</title>
        <authorList>
            <person name="Verma A."/>
            <person name="Khatri I."/>
            <person name="Mual P."/>
            <person name="Subramanian S."/>
            <person name="Krishnamurthi S."/>
        </authorList>
    </citation>
    <scope>NUCLEOTIDE SEQUENCE [LARGE SCALE GENOMIC DNA]</scope>
    <source>
        <strain evidence="2">MTCC 8252</strain>
    </source>
</reference>
<dbReference type="AlphaFoldDB" id="A0A0F5HQC8"/>